<proteinExistence type="predicted"/>
<reference evidence="2" key="2">
    <citation type="submission" date="2023-01" db="EMBL/GenBank/DDBJ databases">
        <authorList>
            <person name="Sun Q."/>
            <person name="Evtushenko L."/>
        </authorList>
    </citation>
    <scope>NUCLEOTIDE SEQUENCE</scope>
    <source>
        <strain evidence="2">VKM B-2347</strain>
    </source>
</reference>
<name>A0A9W6J381_9HYPH</name>
<dbReference type="PANTHER" id="PTHR43279">
    <property type="entry name" value="CATECHOL-2,3-DIOXYGENASE"/>
    <property type="match status" value="1"/>
</dbReference>
<evidence type="ECO:0000313" key="2">
    <source>
        <dbReference type="EMBL" id="GLK68543.1"/>
    </source>
</evidence>
<dbReference type="AlphaFoldDB" id="A0A9W6J381"/>
<dbReference type="Pfam" id="PF00903">
    <property type="entry name" value="Glyoxalase"/>
    <property type="match status" value="2"/>
</dbReference>
<dbReference type="Gene3D" id="3.10.180.10">
    <property type="entry name" value="2,3-Dihydroxybiphenyl 1,2-Dioxygenase, domain 1"/>
    <property type="match status" value="2"/>
</dbReference>
<dbReference type="InterPro" id="IPR004360">
    <property type="entry name" value="Glyas_Fos-R_dOase_dom"/>
</dbReference>
<dbReference type="PROSITE" id="PS51819">
    <property type="entry name" value="VOC"/>
    <property type="match status" value="2"/>
</dbReference>
<reference evidence="2" key="1">
    <citation type="journal article" date="2014" name="Int. J. Syst. Evol. Microbiol.">
        <title>Complete genome sequence of Corynebacterium casei LMG S-19264T (=DSM 44701T), isolated from a smear-ripened cheese.</title>
        <authorList>
            <consortium name="US DOE Joint Genome Institute (JGI-PGF)"/>
            <person name="Walter F."/>
            <person name="Albersmeier A."/>
            <person name="Kalinowski J."/>
            <person name="Ruckert C."/>
        </authorList>
    </citation>
    <scope>NUCLEOTIDE SEQUENCE</scope>
    <source>
        <strain evidence="2">VKM B-2347</strain>
    </source>
</reference>
<keyword evidence="3" id="KW-1185">Reference proteome</keyword>
<dbReference type="RefSeq" id="WP_271168776.1">
    <property type="nucleotide sequence ID" value="NZ_BSFI01000008.1"/>
</dbReference>
<dbReference type="EMBL" id="BSFI01000008">
    <property type="protein sequence ID" value="GLK68543.1"/>
    <property type="molecule type" value="Genomic_DNA"/>
</dbReference>
<organism evidence="2 3">
    <name type="scientific">Hansschlegelia plantiphila</name>
    <dbReference type="NCBI Taxonomy" id="374655"/>
    <lineage>
        <taxon>Bacteria</taxon>
        <taxon>Pseudomonadati</taxon>
        <taxon>Pseudomonadota</taxon>
        <taxon>Alphaproteobacteria</taxon>
        <taxon>Hyphomicrobiales</taxon>
        <taxon>Methylopilaceae</taxon>
        <taxon>Hansschlegelia</taxon>
    </lineage>
</organism>
<dbReference type="CDD" id="cd16359">
    <property type="entry name" value="VOC_BsCatE_like_C"/>
    <property type="match status" value="1"/>
</dbReference>
<dbReference type="SUPFAM" id="SSF54593">
    <property type="entry name" value="Glyoxalase/Bleomycin resistance protein/Dihydroxybiphenyl dioxygenase"/>
    <property type="match status" value="2"/>
</dbReference>
<dbReference type="InterPro" id="IPR029068">
    <property type="entry name" value="Glyas_Bleomycin-R_OHBP_Dase"/>
</dbReference>
<protein>
    <submittedName>
        <fullName evidence="2">Glyoxalase</fullName>
    </submittedName>
</protein>
<dbReference type="PANTHER" id="PTHR43279:SF1">
    <property type="entry name" value="CATECHOL-2,3-DIOXYGENASE"/>
    <property type="match status" value="1"/>
</dbReference>
<feature type="domain" description="VOC" evidence="1">
    <location>
        <begin position="20"/>
        <end position="135"/>
    </location>
</feature>
<accession>A0A9W6J381</accession>
<sequence length="293" mass="31292">MTDALTAPSDPGAVLPAGLRLGVAELSVADLERSAAFYEDVVGLRTVDRRTGEAELGAGGVPIVRLVEVPGARPKPRDAAGLFHVAILVPERRDLAVVLGRLARDRVRIGASDHLVSEALYLDDPDGNGLEIYRDRPRSEWPYDAGRLKMATEPLDAQGVLSLLAPDEDLDAPTSAGVKIGHVHLQAGDLDQARAFWIDALGFELTTTYPGALFMSAGGYHHHVAANIWSSRGHGPAPEGSAGLRSFEAILPEGMDVDAVERRLRAAGRRAERRDGALRVSDPWGSTIVLRAA</sequence>
<gene>
    <name evidence="2" type="ORF">GCM10008179_21810</name>
</gene>
<comment type="caution">
    <text evidence="2">The sequence shown here is derived from an EMBL/GenBank/DDBJ whole genome shotgun (WGS) entry which is preliminary data.</text>
</comment>
<evidence type="ECO:0000313" key="3">
    <source>
        <dbReference type="Proteomes" id="UP001143372"/>
    </source>
</evidence>
<evidence type="ECO:0000259" key="1">
    <source>
        <dbReference type="PROSITE" id="PS51819"/>
    </source>
</evidence>
<dbReference type="InterPro" id="IPR037523">
    <property type="entry name" value="VOC_core"/>
</dbReference>
<dbReference type="Proteomes" id="UP001143372">
    <property type="component" value="Unassembled WGS sequence"/>
</dbReference>
<feature type="domain" description="VOC" evidence="1">
    <location>
        <begin position="179"/>
        <end position="293"/>
    </location>
</feature>